<name>E0NGT7_PEDAC</name>
<dbReference type="HOGENOM" id="CLU_3293849_0_0_9"/>
<comment type="caution">
    <text evidence="1">The sequence shown here is derived from an EMBL/GenBank/DDBJ whole genome shotgun (WGS) entry which is preliminary data.</text>
</comment>
<dbReference type="Proteomes" id="UP000004470">
    <property type="component" value="Unassembled WGS sequence"/>
</dbReference>
<protein>
    <submittedName>
        <fullName evidence="1">Uncharacterized protein</fullName>
    </submittedName>
</protein>
<evidence type="ECO:0000313" key="2">
    <source>
        <dbReference type="Proteomes" id="UP000004470"/>
    </source>
</evidence>
<organism evidence="1 2">
    <name type="scientific">Pediococcus acidilactici DSM 20284</name>
    <dbReference type="NCBI Taxonomy" id="862514"/>
    <lineage>
        <taxon>Bacteria</taxon>
        <taxon>Bacillati</taxon>
        <taxon>Bacillota</taxon>
        <taxon>Bacilli</taxon>
        <taxon>Lactobacillales</taxon>
        <taxon>Lactobacillaceae</taxon>
        <taxon>Pediococcus</taxon>
        <taxon>Pediococcus acidilactici group</taxon>
    </lineage>
</organism>
<keyword evidence="2" id="KW-1185">Reference proteome</keyword>
<dbReference type="EMBL" id="AEEG01000004">
    <property type="protein sequence ID" value="EFL95397.1"/>
    <property type="molecule type" value="Genomic_DNA"/>
</dbReference>
<accession>E0NGT7</accession>
<evidence type="ECO:0000313" key="1">
    <source>
        <dbReference type="EMBL" id="EFL95397.1"/>
    </source>
</evidence>
<dbReference type="RefSeq" id="WP_004166258.1">
    <property type="nucleotide sequence ID" value="NZ_GL397067.1"/>
</dbReference>
<proteinExistence type="predicted"/>
<sequence length="40" mass="4687">MWTIIGQLAVYFLQQRFAHNGNETDDLKLIEGQIVRALRK</sequence>
<dbReference type="AlphaFoldDB" id="E0NGT7"/>
<gene>
    <name evidence="1" type="ORF">HMPREF0623_1134</name>
</gene>
<reference evidence="1" key="1">
    <citation type="submission" date="2010-07" db="EMBL/GenBank/DDBJ databases">
        <authorList>
            <person name="Muzny D."/>
            <person name="Qin X."/>
            <person name="Deng J."/>
            <person name="Jiang H."/>
            <person name="Liu Y."/>
            <person name="Qu J."/>
            <person name="Song X.-Z."/>
            <person name="Zhang L."/>
            <person name="Thornton R."/>
            <person name="Coyle M."/>
            <person name="Francisco L."/>
            <person name="Jackson L."/>
            <person name="Javaid M."/>
            <person name="Korchina V."/>
            <person name="Kovar C."/>
            <person name="Mata R."/>
            <person name="Mathew T."/>
            <person name="Ngo R."/>
            <person name="Nguyen L."/>
            <person name="Nguyen N."/>
            <person name="Okwuonu G."/>
            <person name="Ongeri F."/>
            <person name="Pham C."/>
            <person name="Simmons D."/>
            <person name="Wilczek-Boney K."/>
            <person name="Hale W."/>
            <person name="Jakkamsetti A."/>
            <person name="Pham P."/>
            <person name="Ruth R."/>
            <person name="San Lucas F."/>
            <person name="Warren J."/>
            <person name="Zhang J."/>
            <person name="Zhao Z."/>
            <person name="Zhou C."/>
            <person name="Zhu D."/>
            <person name="Lee S."/>
            <person name="Bess C."/>
            <person name="Blankenburg K."/>
            <person name="Forbes L."/>
            <person name="Fu Q."/>
            <person name="Gubbala S."/>
            <person name="Hirani K."/>
            <person name="Jayaseelan J.C."/>
            <person name="Lara F."/>
            <person name="Munidasa M."/>
            <person name="Palculict T."/>
            <person name="Patil S."/>
            <person name="Pu L.-L."/>
            <person name="Saada N."/>
            <person name="Tang L."/>
            <person name="Weissenberger G."/>
            <person name="Zhu Y."/>
            <person name="Hemphill L."/>
            <person name="Shang Y."/>
            <person name="Youmans B."/>
            <person name="Ayvaz T."/>
            <person name="Ross M."/>
            <person name="Santibanez J."/>
            <person name="Aqrawi P."/>
            <person name="Gross S."/>
            <person name="Joshi V."/>
            <person name="Fowler G."/>
            <person name="Nazareth L."/>
            <person name="Reid J."/>
            <person name="Worley K."/>
            <person name="Petrosino J."/>
            <person name="Highlander S."/>
            <person name="Gibbs R."/>
        </authorList>
    </citation>
    <scope>NUCLEOTIDE SEQUENCE [LARGE SCALE GENOMIC DNA]</scope>
    <source>
        <strain evidence="1">DSM 20284</strain>
    </source>
</reference>